<reference evidence="2" key="2">
    <citation type="submission" date="2023-01" db="EMBL/GenBank/DDBJ databases">
        <authorList>
            <person name="Petersen C."/>
        </authorList>
    </citation>
    <scope>NUCLEOTIDE SEQUENCE</scope>
    <source>
        <strain evidence="2">IBT 17514</strain>
    </source>
</reference>
<keyword evidence="3" id="KW-1185">Reference proteome</keyword>
<accession>A0AAD6HSX6</accession>
<feature type="compositionally biased region" description="Polar residues" evidence="1">
    <location>
        <begin position="403"/>
        <end position="414"/>
    </location>
</feature>
<feature type="compositionally biased region" description="Polar residues" evidence="1">
    <location>
        <begin position="143"/>
        <end position="152"/>
    </location>
</feature>
<feature type="compositionally biased region" description="Basic and acidic residues" evidence="1">
    <location>
        <begin position="345"/>
        <end position="365"/>
    </location>
</feature>
<feature type="compositionally biased region" description="Polar residues" evidence="1">
    <location>
        <begin position="251"/>
        <end position="260"/>
    </location>
</feature>
<organism evidence="2 3">
    <name type="scientific">Penicillium malachiteum</name>
    <dbReference type="NCBI Taxonomy" id="1324776"/>
    <lineage>
        <taxon>Eukaryota</taxon>
        <taxon>Fungi</taxon>
        <taxon>Dikarya</taxon>
        <taxon>Ascomycota</taxon>
        <taxon>Pezizomycotina</taxon>
        <taxon>Eurotiomycetes</taxon>
        <taxon>Eurotiomycetidae</taxon>
        <taxon>Eurotiales</taxon>
        <taxon>Aspergillaceae</taxon>
        <taxon>Penicillium</taxon>
    </lineage>
</organism>
<feature type="compositionally biased region" description="Polar residues" evidence="1">
    <location>
        <begin position="90"/>
        <end position="108"/>
    </location>
</feature>
<gene>
    <name evidence="2" type="ORF">N7493_002965</name>
</gene>
<feature type="compositionally biased region" description="Acidic residues" evidence="1">
    <location>
        <begin position="233"/>
        <end position="243"/>
    </location>
</feature>
<reference evidence="2" key="1">
    <citation type="journal article" date="2023" name="IMA Fungus">
        <title>Comparative genomic study of the Penicillium genus elucidates a diverse pangenome and 15 lateral gene transfer events.</title>
        <authorList>
            <person name="Petersen C."/>
            <person name="Sorensen T."/>
            <person name="Nielsen M.R."/>
            <person name="Sondergaard T.E."/>
            <person name="Sorensen J.L."/>
            <person name="Fitzpatrick D.A."/>
            <person name="Frisvad J.C."/>
            <person name="Nielsen K.L."/>
        </authorList>
    </citation>
    <scope>NUCLEOTIDE SEQUENCE</scope>
    <source>
        <strain evidence="2">IBT 17514</strain>
    </source>
</reference>
<evidence type="ECO:0000256" key="1">
    <source>
        <dbReference type="SAM" id="MobiDB-lite"/>
    </source>
</evidence>
<comment type="caution">
    <text evidence="2">The sequence shown here is derived from an EMBL/GenBank/DDBJ whole genome shotgun (WGS) entry which is preliminary data.</text>
</comment>
<feature type="compositionally biased region" description="Polar residues" evidence="1">
    <location>
        <begin position="300"/>
        <end position="309"/>
    </location>
</feature>
<name>A0AAD6HSX6_9EURO</name>
<feature type="region of interest" description="Disordered" evidence="1">
    <location>
        <begin position="345"/>
        <end position="414"/>
    </location>
</feature>
<feature type="compositionally biased region" description="Polar residues" evidence="1">
    <location>
        <begin position="223"/>
        <end position="232"/>
    </location>
</feature>
<dbReference type="Proteomes" id="UP001215712">
    <property type="component" value="Unassembled WGS sequence"/>
</dbReference>
<feature type="region of interest" description="Disordered" evidence="1">
    <location>
        <begin position="1"/>
        <end position="309"/>
    </location>
</feature>
<proteinExistence type="predicted"/>
<evidence type="ECO:0000313" key="3">
    <source>
        <dbReference type="Proteomes" id="UP001215712"/>
    </source>
</evidence>
<dbReference type="AlphaFoldDB" id="A0AAD6HSX6"/>
<protein>
    <submittedName>
        <fullName evidence="2">Uncharacterized protein</fullName>
    </submittedName>
</protein>
<feature type="compositionally biased region" description="Basic and acidic residues" evidence="1">
    <location>
        <begin position="30"/>
        <end position="47"/>
    </location>
</feature>
<dbReference type="EMBL" id="JAQJAN010000003">
    <property type="protein sequence ID" value="KAJ5734179.1"/>
    <property type="molecule type" value="Genomic_DNA"/>
</dbReference>
<feature type="compositionally biased region" description="Low complexity" evidence="1">
    <location>
        <begin position="188"/>
        <end position="197"/>
    </location>
</feature>
<sequence length="442" mass="49632">MARTDSQYGREPRIPTAKGRISTDSMRSWSRKDAGSKSKLTKDRSWIAEDPGLDPSRSVGNDIHDPVPFPEYSDMQTPGSKDRDADSIRNLPNMTPSDPWSPTPNESSDALDYRSKSKQMKPKVHIKPMLRKMSRDDAPTASIDLSRSSTEQEGLGIYMNMERDRCRSESLTGASYRRTSGIHHRSISGASQFSTGTGSSGGRSGSQYVYPMRPTPKVYTPPLSESYQNSANDSDELEDDGLDSDSRALPTETNRYTRASSGPGPVPRASLQIEDESFTRLPGASQTNISGRPSFGYSRDNGSTYEHNSIGRNSLDIVFRSRTRNSTDPITRAATVQAARQAFEEKEAAKTRRIEKQQLKAEERQTRRHLKRQASEGPEIPRVYTNEEISEKPKPPGAKPPHSGQQNQSASWKSQSKSTWVLFMTWLRTRVFKFRRKLRKMT</sequence>
<evidence type="ECO:0000313" key="2">
    <source>
        <dbReference type="EMBL" id="KAJ5734179.1"/>
    </source>
</evidence>
<feature type="compositionally biased region" description="Basic residues" evidence="1">
    <location>
        <begin position="116"/>
        <end position="132"/>
    </location>
</feature>